<dbReference type="InterPro" id="IPR007227">
    <property type="entry name" value="Cell_shape_determining_MreD"/>
</dbReference>
<dbReference type="AlphaFoldDB" id="A0A177KS22"/>
<reference evidence="9 10" key="1">
    <citation type="submission" date="2016-01" db="EMBL/GenBank/DDBJ databases">
        <title>Investigation of taxonomic status of Bacillus aminovorans.</title>
        <authorList>
            <person name="Verma A."/>
            <person name="Pal Y."/>
            <person name="Krishnamurthi S."/>
        </authorList>
    </citation>
    <scope>NUCLEOTIDE SEQUENCE [LARGE SCALE GENOMIC DNA]</scope>
    <source>
        <strain evidence="9 10">DSM 4337</strain>
    </source>
</reference>
<dbReference type="Pfam" id="PF04093">
    <property type="entry name" value="MreD"/>
    <property type="match status" value="1"/>
</dbReference>
<feature type="transmembrane region" description="Helical" evidence="8">
    <location>
        <begin position="100"/>
        <end position="120"/>
    </location>
</feature>
<gene>
    <name evidence="9" type="ORF">AWH48_05575</name>
</gene>
<keyword evidence="3" id="KW-1003">Cell membrane</keyword>
<evidence type="ECO:0000256" key="5">
    <source>
        <dbReference type="ARBA" id="ARBA00022960"/>
    </source>
</evidence>
<comment type="caution">
    <text evidence="9">The sequence shown here is derived from an EMBL/GenBank/DDBJ whole genome shotgun (WGS) entry which is preliminary data.</text>
</comment>
<feature type="transmembrane region" description="Helical" evidence="8">
    <location>
        <begin position="63"/>
        <end position="88"/>
    </location>
</feature>
<name>A0A177KS22_9BACI</name>
<keyword evidence="5" id="KW-0133">Cell shape</keyword>
<protein>
    <submittedName>
        <fullName evidence="9">Rod shape-determining protein MreD</fullName>
    </submittedName>
</protein>
<comment type="similarity">
    <text evidence="2">Belongs to the MreD family.</text>
</comment>
<evidence type="ECO:0000313" key="9">
    <source>
        <dbReference type="EMBL" id="OAH56142.1"/>
    </source>
</evidence>
<keyword evidence="7 8" id="KW-0472">Membrane</keyword>
<feature type="transmembrane region" description="Helical" evidence="8">
    <location>
        <begin position="31"/>
        <end position="51"/>
    </location>
</feature>
<feature type="transmembrane region" description="Helical" evidence="8">
    <location>
        <begin position="140"/>
        <end position="158"/>
    </location>
</feature>
<dbReference type="GO" id="GO:0008360">
    <property type="term" value="P:regulation of cell shape"/>
    <property type="evidence" value="ECO:0007669"/>
    <property type="project" value="UniProtKB-KW"/>
</dbReference>
<proteinExistence type="inferred from homology"/>
<keyword evidence="4 8" id="KW-0812">Transmembrane</keyword>
<dbReference type="RefSeq" id="WP_018394061.1">
    <property type="nucleotide sequence ID" value="NZ_LQWZ01000023.1"/>
</dbReference>
<dbReference type="GO" id="GO:0005886">
    <property type="term" value="C:plasma membrane"/>
    <property type="evidence" value="ECO:0007669"/>
    <property type="project" value="UniProtKB-SubCell"/>
</dbReference>
<evidence type="ECO:0000256" key="3">
    <source>
        <dbReference type="ARBA" id="ARBA00022475"/>
    </source>
</evidence>
<organism evidence="9 10">
    <name type="scientific">Domibacillus aminovorans</name>
    <dbReference type="NCBI Taxonomy" id="29332"/>
    <lineage>
        <taxon>Bacteria</taxon>
        <taxon>Bacillati</taxon>
        <taxon>Bacillota</taxon>
        <taxon>Bacilli</taxon>
        <taxon>Bacillales</taxon>
        <taxon>Bacillaceae</taxon>
        <taxon>Domibacillus</taxon>
    </lineage>
</organism>
<comment type="subcellular location">
    <subcellularLocation>
        <location evidence="1">Cell membrane</location>
        <topology evidence="1">Multi-pass membrane protein</topology>
    </subcellularLocation>
</comment>
<evidence type="ECO:0000256" key="4">
    <source>
        <dbReference type="ARBA" id="ARBA00022692"/>
    </source>
</evidence>
<keyword evidence="6 8" id="KW-1133">Transmembrane helix</keyword>
<accession>A0A177KS22</accession>
<dbReference type="OrthoDB" id="1653857at2"/>
<evidence type="ECO:0000256" key="7">
    <source>
        <dbReference type="ARBA" id="ARBA00023136"/>
    </source>
</evidence>
<evidence type="ECO:0000256" key="8">
    <source>
        <dbReference type="SAM" id="Phobius"/>
    </source>
</evidence>
<dbReference type="Proteomes" id="UP000077271">
    <property type="component" value="Unassembled WGS sequence"/>
</dbReference>
<dbReference type="NCBIfam" id="TIGR03426">
    <property type="entry name" value="shape_MreD"/>
    <property type="match status" value="1"/>
</dbReference>
<dbReference type="EMBL" id="LQWZ01000023">
    <property type="protein sequence ID" value="OAH56142.1"/>
    <property type="molecule type" value="Genomic_DNA"/>
</dbReference>
<evidence type="ECO:0000313" key="10">
    <source>
        <dbReference type="Proteomes" id="UP000077271"/>
    </source>
</evidence>
<evidence type="ECO:0000256" key="6">
    <source>
        <dbReference type="ARBA" id="ARBA00022989"/>
    </source>
</evidence>
<feature type="transmembrane region" description="Helical" evidence="8">
    <location>
        <begin position="6"/>
        <end position="24"/>
    </location>
</feature>
<evidence type="ECO:0000256" key="2">
    <source>
        <dbReference type="ARBA" id="ARBA00007776"/>
    </source>
</evidence>
<sequence length="170" mass="19928">MKKGLLPLLMIALFYSDSVFMLFFPENAFDGAYVPAPHFFIIGLLFMSVFYDRNTAIKYGFLFGFLFDLFYTELLGAYLFFLPLIVYITSKLTKWLQSTFVIFFIIILFDIALFEMIVYGLNLLVQRTEVSFEPFVSMRLYPTLALNALYYILFAIPLRNAFQKFKNKFG</sequence>
<evidence type="ECO:0000256" key="1">
    <source>
        <dbReference type="ARBA" id="ARBA00004651"/>
    </source>
</evidence>